<sequence>MHAHKERAITQLKLGWKTRMLHTHTRTYTHILVRTI</sequence>
<name>A0A0E9UUX5_ANGAN</name>
<reference evidence="1" key="2">
    <citation type="journal article" date="2015" name="Fish Shellfish Immunol.">
        <title>Early steps in the European eel (Anguilla anguilla)-Vibrio vulnificus interaction in the gills: Role of the RtxA13 toxin.</title>
        <authorList>
            <person name="Callol A."/>
            <person name="Pajuelo D."/>
            <person name="Ebbesson L."/>
            <person name="Teles M."/>
            <person name="MacKenzie S."/>
            <person name="Amaro C."/>
        </authorList>
    </citation>
    <scope>NUCLEOTIDE SEQUENCE</scope>
</reference>
<evidence type="ECO:0000313" key="1">
    <source>
        <dbReference type="EMBL" id="JAH69689.1"/>
    </source>
</evidence>
<protein>
    <submittedName>
        <fullName evidence="1">Uncharacterized protein</fullName>
    </submittedName>
</protein>
<reference evidence="1" key="1">
    <citation type="submission" date="2014-11" db="EMBL/GenBank/DDBJ databases">
        <authorList>
            <person name="Amaro Gonzalez C."/>
        </authorList>
    </citation>
    <scope>NUCLEOTIDE SEQUENCE</scope>
</reference>
<organism evidence="1">
    <name type="scientific">Anguilla anguilla</name>
    <name type="common">European freshwater eel</name>
    <name type="synonym">Muraena anguilla</name>
    <dbReference type="NCBI Taxonomy" id="7936"/>
    <lineage>
        <taxon>Eukaryota</taxon>
        <taxon>Metazoa</taxon>
        <taxon>Chordata</taxon>
        <taxon>Craniata</taxon>
        <taxon>Vertebrata</taxon>
        <taxon>Euteleostomi</taxon>
        <taxon>Actinopterygii</taxon>
        <taxon>Neopterygii</taxon>
        <taxon>Teleostei</taxon>
        <taxon>Anguilliformes</taxon>
        <taxon>Anguillidae</taxon>
        <taxon>Anguilla</taxon>
    </lineage>
</organism>
<accession>A0A0E9UUX5</accession>
<dbReference type="EMBL" id="GBXM01038888">
    <property type="protein sequence ID" value="JAH69689.1"/>
    <property type="molecule type" value="Transcribed_RNA"/>
</dbReference>
<proteinExistence type="predicted"/>
<dbReference type="AlphaFoldDB" id="A0A0E9UUX5"/>